<comment type="caution">
    <text evidence="2">The sequence shown here is derived from an EMBL/GenBank/DDBJ whole genome shotgun (WGS) entry which is preliminary data.</text>
</comment>
<protein>
    <submittedName>
        <fullName evidence="2">Uncharacterized protein</fullName>
    </submittedName>
</protein>
<accession>A0A3S5FDE6</accession>
<evidence type="ECO:0000313" key="2">
    <source>
        <dbReference type="EMBL" id="VEL18347.1"/>
    </source>
</evidence>
<name>A0A3S5FDE6_9PLAT</name>
<dbReference type="Proteomes" id="UP000784294">
    <property type="component" value="Unassembled WGS sequence"/>
</dbReference>
<organism evidence="2 3">
    <name type="scientific">Protopolystoma xenopodis</name>
    <dbReference type="NCBI Taxonomy" id="117903"/>
    <lineage>
        <taxon>Eukaryota</taxon>
        <taxon>Metazoa</taxon>
        <taxon>Spiralia</taxon>
        <taxon>Lophotrochozoa</taxon>
        <taxon>Platyhelminthes</taxon>
        <taxon>Monogenea</taxon>
        <taxon>Polyopisthocotylea</taxon>
        <taxon>Polystomatidea</taxon>
        <taxon>Polystomatidae</taxon>
        <taxon>Protopolystoma</taxon>
    </lineage>
</organism>
<evidence type="ECO:0000313" key="3">
    <source>
        <dbReference type="Proteomes" id="UP000784294"/>
    </source>
</evidence>
<feature type="compositionally biased region" description="Polar residues" evidence="1">
    <location>
        <begin position="230"/>
        <end position="239"/>
    </location>
</feature>
<dbReference type="EMBL" id="CAAALY010036630">
    <property type="protein sequence ID" value="VEL18347.1"/>
    <property type="molecule type" value="Genomic_DNA"/>
</dbReference>
<proteinExistence type="predicted"/>
<reference evidence="2" key="1">
    <citation type="submission" date="2018-11" db="EMBL/GenBank/DDBJ databases">
        <authorList>
            <consortium name="Pathogen Informatics"/>
        </authorList>
    </citation>
    <scope>NUCLEOTIDE SEQUENCE</scope>
</reference>
<feature type="region of interest" description="Disordered" evidence="1">
    <location>
        <begin position="226"/>
        <end position="246"/>
    </location>
</feature>
<gene>
    <name evidence="2" type="ORF">PXEA_LOCUS11787</name>
</gene>
<sequence length="246" mass="26386">MSFSSSEYGLSAGLEPGILTGSSICSEICRQEELQSFTSGISAGLNSDGTSSIIGCAHSKNGASKPANREHCTSSGNQTSFSVCLLNMDQAPPLLASGILAVPSFQAKVTTNFANLALDSLKESVTRVPGISQALSTTGTMKLTSSLKTTASKIAFLGQIDPNKLDLGLDFDQEFEMEEDIHDETEGREDNDDDEDEPYGVEEIELGDDFDEDVDVRLRTLGLGGHVQRQHVSSEQKIQYSEKGNH</sequence>
<keyword evidence="3" id="KW-1185">Reference proteome</keyword>
<dbReference type="AlphaFoldDB" id="A0A3S5FDE6"/>
<evidence type="ECO:0000256" key="1">
    <source>
        <dbReference type="SAM" id="MobiDB-lite"/>
    </source>
</evidence>